<accession>A0A811V4B1</accession>
<name>A0A811V4B1_CERCA</name>
<dbReference type="EMBL" id="CAJHJT010000034">
    <property type="protein sequence ID" value="CAD7004686.1"/>
    <property type="molecule type" value="Genomic_DNA"/>
</dbReference>
<keyword evidence="1" id="KW-0732">Signal</keyword>
<evidence type="ECO:0000313" key="2">
    <source>
        <dbReference type="EMBL" id="CAD7004686.1"/>
    </source>
</evidence>
<organism evidence="2 3">
    <name type="scientific">Ceratitis capitata</name>
    <name type="common">Mediterranean fruit fly</name>
    <name type="synonym">Tephritis capitata</name>
    <dbReference type="NCBI Taxonomy" id="7213"/>
    <lineage>
        <taxon>Eukaryota</taxon>
        <taxon>Metazoa</taxon>
        <taxon>Ecdysozoa</taxon>
        <taxon>Arthropoda</taxon>
        <taxon>Hexapoda</taxon>
        <taxon>Insecta</taxon>
        <taxon>Pterygota</taxon>
        <taxon>Neoptera</taxon>
        <taxon>Endopterygota</taxon>
        <taxon>Diptera</taxon>
        <taxon>Brachycera</taxon>
        <taxon>Muscomorpha</taxon>
        <taxon>Tephritoidea</taxon>
        <taxon>Tephritidae</taxon>
        <taxon>Ceratitis</taxon>
        <taxon>Ceratitis</taxon>
    </lineage>
</organism>
<gene>
    <name evidence="2" type="ORF">CCAP1982_LOCUS13080</name>
</gene>
<feature type="signal peptide" evidence="1">
    <location>
        <begin position="1"/>
        <end position="27"/>
    </location>
</feature>
<protein>
    <submittedName>
        <fullName evidence="2">(Mediterranean fruit fly) hypothetical protein</fullName>
    </submittedName>
</protein>
<sequence>MIAVVCGETQLLLLLLLLSLTCPICLPGFGPCICDVPPSCVCVCEAHVVRNFVPITTTVSQLVFPSICWLSRQSFMYVCEPTQFTRVSPLQLLLLARFAICLFV</sequence>
<reference evidence="2" key="1">
    <citation type="submission" date="2020-11" db="EMBL/GenBank/DDBJ databases">
        <authorList>
            <person name="Whitehead M."/>
        </authorList>
    </citation>
    <scope>NUCLEOTIDE SEQUENCE</scope>
    <source>
        <strain evidence="2">EGII</strain>
    </source>
</reference>
<dbReference type="AlphaFoldDB" id="A0A811V4B1"/>
<comment type="caution">
    <text evidence="2">The sequence shown here is derived from an EMBL/GenBank/DDBJ whole genome shotgun (WGS) entry which is preliminary data.</text>
</comment>
<feature type="chain" id="PRO_5032994407" evidence="1">
    <location>
        <begin position="28"/>
        <end position="104"/>
    </location>
</feature>
<dbReference type="Proteomes" id="UP000606786">
    <property type="component" value="Unassembled WGS sequence"/>
</dbReference>
<evidence type="ECO:0000313" key="3">
    <source>
        <dbReference type="Proteomes" id="UP000606786"/>
    </source>
</evidence>
<keyword evidence="3" id="KW-1185">Reference proteome</keyword>
<proteinExistence type="predicted"/>
<evidence type="ECO:0000256" key="1">
    <source>
        <dbReference type="SAM" id="SignalP"/>
    </source>
</evidence>